<dbReference type="AlphaFoldDB" id="M1BSU9"/>
<dbReference type="OrthoDB" id="348976at2759"/>
<protein>
    <submittedName>
        <fullName evidence="3">Esterase/lipase/thioesterase; Lipase, active site</fullName>
    </submittedName>
</protein>
<keyword evidence="2" id="KW-0812">Transmembrane</keyword>
<name>M1BSU9_SOLTU</name>
<dbReference type="Gramene" id="PGSC0003DMT400052125">
    <property type="protein sequence ID" value="PGSC0003DMT400052125"/>
    <property type="gene ID" value="PGSC0003DMG403020229"/>
</dbReference>
<keyword evidence="2" id="KW-1133">Transmembrane helix</keyword>
<accession>M1BSU9</accession>
<feature type="region of interest" description="Disordered" evidence="1">
    <location>
        <begin position="1"/>
        <end position="27"/>
    </location>
</feature>
<dbReference type="PANTHER" id="PTHR47346">
    <property type="entry name" value="HYDROLASES, ACTING ON ESTER BOND"/>
    <property type="match status" value="1"/>
</dbReference>
<reference evidence="3" key="2">
    <citation type="submission" date="2015-06" db="UniProtKB">
        <authorList>
            <consortium name="EnsemblPlants"/>
        </authorList>
    </citation>
    <scope>IDENTIFICATION</scope>
    <source>
        <strain evidence="3">DM1-3 516 R44</strain>
    </source>
</reference>
<evidence type="ECO:0000256" key="1">
    <source>
        <dbReference type="SAM" id="MobiDB-lite"/>
    </source>
</evidence>
<reference evidence="4" key="1">
    <citation type="journal article" date="2011" name="Nature">
        <title>Genome sequence and analysis of the tuber crop potato.</title>
        <authorList>
            <consortium name="The Potato Genome Sequencing Consortium"/>
        </authorList>
    </citation>
    <scope>NUCLEOTIDE SEQUENCE [LARGE SCALE GENOMIC DNA]</scope>
    <source>
        <strain evidence="4">cv. DM1-3 516 R44</strain>
    </source>
</reference>
<evidence type="ECO:0000313" key="3">
    <source>
        <dbReference type="EnsemblPlants" id="PGSC0003DMT400052125"/>
    </source>
</evidence>
<feature type="compositionally biased region" description="Basic and acidic residues" evidence="1">
    <location>
        <begin position="9"/>
        <end position="18"/>
    </location>
</feature>
<keyword evidence="4" id="KW-1185">Reference proteome</keyword>
<organism evidence="3 4">
    <name type="scientific">Solanum tuberosum</name>
    <name type="common">Potato</name>
    <dbReference type="NCBI Taxonomy" id="4113"/>
    <lineage>
        <taxon>Eukaryota</taxon>
        <taxon>Viridiplantae</taxon>
        <taxon>Streptophyta</taxon>
        <taxon>Embryophyta</taxon>
        <taxon>Tracheophyta</taxon>
        <taxon>Spermatophyta</taxon>
        <taxon>Magnoliopsida</taxon>
        <taxon>eudicotyledons</taxon>
        <taxon>Gunneridae</taxon>
        <taxon>Pentapetalae</taxon>
        <taxon>asterids</taxon>
        <taxon>lamiids</taxon>
        <taxon>Solanales</taxon>
        <taxon>Solanaceae</taxon>
        <taxon>Solanoideae</taxon>
        <taxon>Solaneae</taxon>
        <taxon>Solanum</taxon>
    </lineage>
</organism>
<evidence type="ECO:0000313" key="4">
    <source>
        <dbReference type="Proteomes" id="UP000011115"/>
    </source>
</evidence>
<gene>
    <name evidence="3" type="primary">LOC102592716</name>
</gene>
<dbReference type="PANTHER" id="PTHR47346:SF1">
    <property type="entry name" value="GPI INOSITOL-DEACYLASE"/>
    <property type="match status" value="1"/>
</dbReference>
<keyword evidence="2" id="KW-0472">Membrane</keyword>
<evidence type="ECO:0000256" key="2">
    <source>
        <dbReference type="SAM" id="Phobius"/>
    </source>
</evidence>
<dbReference type="HOGENOM" id="CLU_2376892_0_0_1"/>
<proteinExistence type="predicted"/>
<feature type="transmembrane region" description="Helical" evidence="2">
    <location>
        <begin position="69"/>
        <end position="94"/>
    </location>
</feature>
<dbReference type="Proteomes" id="UP000011115">
    <property type="component" value="Unassembled WGS sequence"/>
</dbReference>
<dbReference type="ExpressionAtlas" id="M1BSU9">
    <property type="expression patterns" value="baseline"/>
</dbReference>
<sequence length="95" mass="10861">MASFHSHTQTKELIESGNRRQSGSEQFIPQYDGEINSHVPQKESSSSNLDSVKSYGDTQLEIFNHRHGLLVLHLLAMLMFVPSLIAWIQVFLFFL</sequence>
<dbReference type="EnsemblPlants" id="PGSC0003DMT400052125">
    <property type="protein sequence ID" value="PGSC0003DMT400052125"/>
    <property type="gene ID" value="PGSC0003DMG403020229"/>
</dbReference>